<gene>
    <name evidence="1" type="ORF">PGTG_03170</name>
</gene>
<dbReference type="EMBL" id="DS178267">
    <property type="protein sequence ID" value="EFP77214.1"/>
    <property type="molecule type" value="Genomic_DNA"/>
</dbReference>
<organism evidence="1 2">
    <name type="scientific">Puccinia graminis f. sp. tritici (strain CRL 75-36-700-3 / race SCCL)</name>
    <name type="common">Black stem rust fungus</name>
    <dbReference type="NCBI Taxonomy" id="418459"/>
    <lineage>
        <taxon>Eukaryota</taxon>
        <taxon>Fungi</taxon>
        <taxon>Dikarya</taxon>
        <taxon>Basidiomycota</taxon>
        <taxon>Pucciniomycotina</taxon>
        <taxon>Pucciniomycetes</taxon>
        <taxon>Pucciniales</taxon>
        <taxon>Pucciniaceae</taxon>
        <taxon>Puccinia</taxon>
    </lineage>
</organism>
<dbReference type="Proteomes" id="UP000008783">
    <property type="component" value="Unassembled WGS sequence"/>
</dbReference>
<name>E3JYT9_PUCGT</name>
<dbReference type="GeneID" id="10537590"/>
<dbReference type="InParanoid" id="E3JYT9"/>
<proteinExistence type="predicted"/>
<accession>E3JYT9</accession>
<reference evidence="2" key="2">
    <citation type="journal article" date="2011" name="Proc. Natl. Acad. Sci. U.S.A.">
        <title>Obligate biotrophy features unraveled by the genomic analysis of rust fungi.</title>
        <authorList>
            <person name="Duplessis S."/>
            <person name="Cuomo C.A."/>
            <person name="Lin Y.-C."/>
            <person name="Aerts A."/>
            <person name="Tisserant E."/>
            <person name="Veneault-Fourrey C."/>
            <person name="Joly D.L."/>
            <person name="Hacquard S."/>
            <person name="Amselem J."/>
            <person name="Cantarel B.L."/>
            <person name="Chiu R."/>
            <person name="Coutinho P.M."/>
            <person name="Feau N."/>
            <person name="Field M."/>
            <person name="Frey P."/>
            <person name="Gelhaye E."/>
            <person name="Goldberg J."/>
            <person name="Grabherr M.G."/>
            <person name="Kodira C.D."/>
            <person name="Kohler A."/>
            <person name="Kuees U."/>
            <person name="Lindquist E.A."/>
            <person name="Lucas S.M."/>
            <person name="Mago R."/>
            <person name="Mauceli E."/>
            <person name="Morin E."/>
            <person name="Murat C."/>
            <person name="Pangilinan J.L."/>
            <person name="Park R."/>
            <person name="Pearson M."/>
            <person name="Quesneville H."/>
            <person name="Rouhier N."/>
            <person name="Sakthikumar S."/>
            <person name="Salamov A.A."/>
            <person name="Schmutz J."/>
            <person name="Selles B."/>
            <person name="Shapiro H."/>
            <person name="Tanguay P."/>
            <person name="Tuskan G.A."/>
            <person name="Henrissat B."/>
            <person name="Van de Peer Y."/>
            <person name="Rouze P."/>
            <person name="Ellis J.G."/>
            <person name="Dodds P.N."/>
            <person name="Schein J.E."/>
            <person name="Zhong S."/>
            <person name="Hamelin R.C."/>
            <person name="Grigoriev I.V."/>
            <person name="Szabo L.J."/>
            <person name="Martin F."/>
        </authorList>
    </citation>
    <scope>NUCLEOTIDE SEQUENCE [LARGE SCALE GENOMIC DNA]</scope>
    <source>
        <strain evidence="2">CRL 75-36-700-3 / race SCCL</strain>
    </source>
</reference>
<dbReference type="AlphaFoldDB" id="E3JYT9"/>
<dbReference type="VEuPathDB" id="FungiDB:PGTG_03170"/>
<protein>
    <submittedName>
        <fullName evidence="1">Uncharacterized protein</fullName>
    </submittedName>
</protein>
<sequence>MPLLDSFLNEPGMQEGHPTASPIGSCLSSPCKHHLITVTKIDGTACNWDLYSRVLDGYNDATPNLAKWNLCGNQNLDRSSKSSTQVFLGLPIFHTTQPSTVHKSCIGIDRHHQQLDDQDLSFCSGVQCWLE</sequence>
<evidence type="ECO:0000313" key="2">
    <source>
        <dbReference type="Proteomes" id="UP000008783"/>
    </source>
</evidence>
<evidence type="ECO:0000313" key="1">
    <source>
        <dbReference type="EMBL" id="EFP77214.1"/>
    </source>
</evidence>
<reference key="1">
    <citation type="submission" date="2007-01" db="EMBL/GenBank/DDBJ databases">
        <title>The Genome Sequence of Puccinia graminis f. sp. tritici Strain CRL 75-36-700-3.</title>
        <authorList>
            <consortium name="The Broad Institute Genome Sequencing Platform"/>
            <person name="Birren B."/>
            <person name="Lander E."/>
            <person name="Galagan J."/>
            <person name="Nusbaum C."/>
            <person name="Devon K."/>
            <person name="Cuomo C."/>
            <person name="Jaffe D."/>
            <person name="Butler J."/>
            <person name="Alvarez P."/>
            <person name="Gnerre S."/>
            <person name="Grabherr M."/>
            <person name="Mauceli E."/>
            <person name="Brockman W."/>
            <person name="Young S."/>
            <person name="LaButti K."/>
            <person name="Sykes S."/>
            <person name="DeCaprio D."/>
            <person name="Crawford M."/>
            <person name="Koehrsen M."/>
            <person name="Engels R."/>
            <person name="Montgomery P."/>
            <person name="Pearson M."/>
            <person name="Howarth C."/>
            <person name="Larson L."/>
            <person name="White J."/>
            <person name="Zeng Q."/>
            <person name="Kodira C."/>
            <person name="Yandava C."/>
            <person name="Alvarado L."/>
            <person name="O'Leary S."/>
            <person name="Szabo L."/>
            <person name="Dean R."/>
            <person name="Schein J."/>
        </authorList>
    </citation>
    <scope>NUCLEOTIDE SEQUENCE</scope>
    <source>
        <strain>CRL 75-36-700-3</strain>
    </source>
</reference>
<dbReference type="KEGG" id="pgr:PGTG_03170"/>
<dbReference type="RefSeq" id="XP_003321633.1">
    <property type="nucleotide sequence ID" value="XM_003321585.1"/>
</dbReference>
<dbReference type="HOGENOM" id="CLU_1928642_0_0_1"/>
<keyword evidence="2" id="KW-1185">Reference proteome</keyword>